<dbReference type="SUPFAM" id="SSF52743">
    <property type="entry name" value="Subtilisin-like"/>
    <property type="match status" value="1"/>
</dbReference>
<dbReference type="InterPro" id="IPR000209">
    <property type="entry name" value="Peptidase_S8/S53_dom"/>
</dbReference>
<evidence type="ECO:0000256" key="3">
    <source>
        <dbReference type="ARBA" id="ARBA00022801"/>
    </source>
</evidence>
<keyword evidence="4 5" id="KW-0720">Serine protease</keyword>
<dbReference type="PRINTS" id="PR00723">
    <property type="entry name" value="SUBTILISIN"/>
</dbReference>
<dbReference type="Gene3D" id="3.40.50.200">
    <property type="entry name" value="Peptidase S8/S53 domain"/>
    <property type="match status" value="1"/>
</dbReference>
<dbReference type="RefSeq" id="WP_344043233.1">
    <property type="nucleotide sequence ID" value="NZ_BAAAKE010000042.1"/>
</dbReference>
<dbReference type="Proteomes" id="UP001595833">
    <property type="component" value="Unassembled WGS sequence"/>
</dbReference>
<protein>
    <submittedName>
        <fullName evidence="8">S8 family serine peptidase</fullName>
    </submittedName>
</protein>
<evidence type="ECO:0000313" key="8">
    <source>
        <dbReference type="EMBL" id="MFC5059695.1"/>
    </source>
</evidence>
<accession>A0ABV9YDR0</accession>
<sequence length="1086" mass="112965">MSGPRRRGAIPVIAVLASGLVFGPGSGLSSGLSSGLVAPATAVPAPGPPPADQRSVTLVTGDRVLVTGAALGAFQPGPGREAIGFHSSYRDGRLHVVPEDAARAVARGRLDPRLFDVTGLVEAGYDDSRRDTVPLIVTGGPTAGLQVTAELPTVDAVAVLAPKTGAAFAGLLGDPVVRKVWLDGVRRPALDRSTAQIGAPTAWQAGLTGEGVTVAVLDGGVDGNHPDLAGKEVAERNFTDAPDNLDRDGHGTHVAATIASGDRKYRGVAPDARILDGKVCVNGGCQESWILAGMRWAAEQGADVVNLSLSGVDTPEVDPLEEAVTALSARTGTLFVVAAGNSGRRGTIGSPGSADAALTVGAVDRQDGLAPFSSRGPRVGDGAVKPDITAPGVDVVAARAAEGALGIPVDDRHVAMSGTSMATPHVVGAAALLAQRHPDWTGAHIKSVLMSSAKPNPNLTVFDQGAGRVDLTRAITTTVLPEPVSVSLGVQRWPHHDDTPVTRTVTYRNTGDQPVTHDVAVEADAAPEGMFTATPARITVPAGGEATATVTADTRVGDVDGAFSGALVVGPTRTPLGVTREVESHDVSISHVDADGNPAADHTTALMGLDNDVITGPHDPDGTVTARLPKGEYLARSVVRTGDRTAVLGRPSLTVDGEHTSFTFDARDAGPVHITPPAEGTTPEILDVNLARVAGGRLHVLNTAFLSHSGDTSLGHVGPALPEDELTVSIGAQFSTAPVDGTQTGTQVGRTQTGRTQVNYRFRWVERGAVPTGFTRAPAEEDLAEVRTTFAPGPPDRQHLHSGNASPPDGSGGWSALLTVPGDGVVVDRVNPDGVTWLWSYLRLSPQWRTEADYLSGSRAHEAGGRHAQRFLFPVLGPGLPAFGGSHARQSGDHLVARVPLVDDADGNLARSAGGSTRTTLHRDGRLVGQVRDRLGEFILPGGRADYRLEQEVVRDPAVFEFATRVTGAWTFRADALPPEESRPLPLSVARFSPRLDEHGGAPAGRLLRVPFTVEQQQGADTGQVRRVHVEVSFDDGKTWSKVPVAANTALIRHPDTPGYVSLRAGGSDSNGNTFEHIVIRAYKIS</sequence>
<name>A0ABV9YDR0_9PSEU</name>
<dbReference type="InterPro" id="IPR013783">
    <property type="entry name" value="Ig-like_fold"/>
</dbReference>
<feature type="active site" description="Charge relay system" evidence="5">
    <location>
        <position position="250"/>
    </location>
</feature>
<reference evidence="9" key="1">
    <citation type="journal article" date="2019" name="Int. J. Syst. Evol. Microbiol.">
        <title>The Global Catalogue of Microorganisms (GCM) 10K type strain sequencing project: providing services to taxonomists for standard genome sequencing and annotation.</title>
        <authorList>
            <consortium name="The Broad Institute Genomics Platform"/>
            <consortium name="The Broad Institute Genome Sequencing Center for Infectious Disease"/>
            <person name="Wu L."/>
            <person name="Ma J."/>
        </authorList>
    </citation>
    <scope>NUCLEOTIDE SEQUENCE [LARGE SCALE GENOMIC DNA]</scope>
    <source>
        <strain evidence="9">KCTC 12848</strain>
    </source>
</reference>
<keyword evidence="2 5" id="KW-0645">Protease</keyword>
<feature type="region of interest" description="Disordered" evidence="6">
    <location>
        <begin position="790"/>
        <end position="812"/>
    </location>
</feature>
<evidence type="ECO:0000256" key="5">
    <source>
        <dbReference type="PROSITE-ProRule" id="PRU01240"/>
    </source>
</evidence>
<dbReference type="InterPro" id="IPR015500">
    <property type="entry name" value="Peptidase_S8_subtilisin-rel"/>
</dbReference>
<dbReference type="Pfam" id="PF00082">
    <property type="entry name" value="Peptidase_S8"/>
    <property type="match status" value="1"/>
</dbReference>
<dbReference type="PROSITE" id="PS00138">
    <property type="entry name" value="SUBTILASE_SER"/>
    <property type="match status" value="1"/>
</dbReference>
<evidence type="ECO:0000256" key="6">
    <source>
        <dbReference type="SAM" id="MobiDB-lite"/>
    </source>
</evidence>
<dbReference type="InterPro" id="IPR050131">
    <property type="entry name" value="Peptidase_S8_subtilisin-like"/>
</dbReference>
<dbReference type="InterPro" id="IPR036852">
    <property type="entry name" value="Peptidase_S8/S53_dom_sf"/>
</dbReference>
<evidence type="ECO:0000313" key="9">
    <source>
        <dbReference type="Proteomes" id="UP001595833"/>
    </source>
</evidence>
<feature type="active site" description="Charge relay system" evidence="5">
    <location>
        <position position="218"/>
    </location>
</feature>
<evidence type="ECO:0000256" key="2">
    <source>
        <dbReference type="ARBA" id="ARBA00022670"/>
    </source>
</evidence>
<dbReference type="PROSITE" id="PS51892">
    <property type="entry name" value="SUBTILASE"/>
    <property type="match status" value="1"/>
</dbReference>
<feature type="domain" description="Peptidase S8/S53" evidence="7">
    <location>
        <begin position="209"/>
        <end position="467"/>
    </location>
</feature>
<dbReference type="PANTHER" id="PTHR43806">
    <property type="entry name" value="PEPTIDASE S8"/>
    <property type="match status" value="1"/>
</dbReference>
<dbReference type="Gene3D" id="2.60.40.10">
    <property type="entry name" value="Immunoglobulins"/>
    <property type="match status" value="1"/>
</dbReference>
<feature type="active site" description="Charge relay system" evidence="5">
    <location>
        <position position="420"/>
    </location>
</feature>
<evidence type="ECO:0000259" key="7">
    <source>
        <dbReference type="Pfam" id="PF00082"/>
    </source>
</evidence>
<proteinExistence type="inferred from homology"/>
<comment type="similarity">
    <text evidence="1 5">Belongs to the peptidase S8 family.</text>
</comment>
<dbReference type="EMBL" id="JBHSJB010000043">
    <property type="protein sequence ID" value="MFC5059695.1"/>
    <property type="molecule type" value="Genomic_DNA"/>
</dbReference>
<keyword evidence="3 5" id="KW-0378">Hydrolase</keyword>
<evidence type="ECO:0000256" key="1">
    <source>
        <dbReference type="ARBA" id="ARBA00011073"/>
    </source>
</evidence>
<comment type="caution">
    <text evidence="8">The sequence shown here is derived from an EMBL/GenBank/DDBJ whole genome shotgun (WGS) entry which is preliminary data.</text>
</comment>
<dbReference type="PANTHER" id="PTHR43806:SF11">
    <property type="entry name" value="CEREVISIN-RELATED"/>
    <property type="match status" value="1"/>
</dbReference>
<keyword evidence="9" id="KW-1185">Reference proteome</keyword>
<dbReference type="InterPro" id="IPR023828">
    <property type="entry name" value="Peptidase_S8_Ser-AS"/>
</dbReference>
<organism evidence="8 9">
    <name type="scientific">Saccharothrix xinjiangensis</name>
    <dbReference type="NCBI Taxonomy" id="204798"/>
    <lineage>
        <taxon>Bacteria</taxon>
        <taxon>Bacillati</taxon>
        <taxon>Actinomycetota</taxon>
        <taxon>Actinomycetes</taxon>
        <taxon>Pseudonocardiales</taxon>
        <taxon>Pseudonocardiaceae</taxon>
        <taxon>Saccharothrix</taxon>
    </lineage>
</organism>
<evidence type="ECO:0000256" key="4">
    <source>
        <dbReference type="ARBA" id="ARBA00022825"/>
    </source>
</evidence>
<gene>
    <name evidence="8" type="ORF">ACFPFM_38770</name>
</gene>